<evidence type="ECO:0000256" key="3">
    <source>
        <dbReference type="ARBA" id="ARBA00017028"/>
    </source>
</evidence>
<keyword evidence="6" id="KW-0175">Coiled coil</keyword>
<gene>
    <name evidence="10" type="ORF">TSAR_004120</name>
</gene>
<evidence type="ECO:0000256" key="7">
    <source>
        <dbReference type="ARBA" id="ARBA00023136"/>
    </source>
</evidence>
<dbReference type="Pfam" id="PF15012">
    <property type="entry name" value="DUF4519"/>
    <property type="match status" value="1"/>
</dbReference>
<comment type="similarity">
    <text evidence="2">Belongs to the SMCO4 family.</text>
</comment>
<dbReference type="EMBL" id="NNAY01000802">
    <property type="protein sequence ID" value="OXU26438.1"/>
    <property type="molecule type" value="Genomic_DNA"/>
</dbReference>
<dbReference type="OrthoDB" id="7634424at2759"/>
<comment type="subcellular location">
    <subcellularLocation>
        <location evidence="1">Membrane</location>
        <topology evidence="1">Single-pass membrane protein</topology>
    </subcellularLocation>
</comment>
<keyword evidence="7 9" id="KW-0472">Membrane</keyword>
<evidence type="ECO:0000313" key="11">
    <source>
        <dbReference type="Proteomes" id="UP000215335"/>
    </source>
</evidence>
<feature type="transmembrane region" description="Helical" evidence="9">
    <location>
        <begin position="29"/>
        <end position="50"/>
    </location>
</feature>
<evidence type="ECO:0000313" key="10">
    <source>
        <dbReference type="EMBL" id="OXU26438.1"/>
    </source>
</evidence>
<dbReference type="PANTHER" id="PTHR34644">
    <property type="entry name" value="SINGLE-PASS MEMBRANE AND COILED-COIL DOMAIN-CONTAINING PROTEIN 4"/>
    <property type="match status" value="1"/>
</dbReference>
<protein>
    <recommendedName>
        <fullName evidence="3">Single-pass membrane and coiled-coil domain-containing protein 4 homolog</fullName>
    </recommendedName>
</protein>
<dbReference type="PANTHER" id="PTHR34644:SF2">
    <property type="entry name" value="SINGLE-PASS MEMBRANE AND COILED-COIL DOMAIN-CONTAINING PROTEIN 4"/>
    <property type="match status" value="1"/>
</dbReference>
<keyword evidence="5 9" id="KW-1133">Transmembrane helix</keyword>
<dbReference type="GO" id="GO:0016020">
    <property type="term" value="C:membrane"/>
    <property type="evidence" value="ECO:0007669"/>
    <property type="project" value="UniProtKB-SubCell"/>
</dbReference>
<proteinExistence type="inferred from homology"/>
<evidence type="ECO:0000256" key="2">
    <source>
        <dbReference type="ARBA" id="ARBA00009202"/>
    </source>
</evidence>
<evidence type="ECO:0000256" key="9">
    <source>
        <dbReference type="SAM" id="Phobius"/>
    </source>
</evidence>
<feature type="compositionally biased region" description="Basic and acidic residues" evidence="8">
    <location>
        <begin position="7"/>
        <end position="20"/>
    </location>
</feature>
<evidence type="ECO:0000256" key="8">
    <source>
        <dbReference type="SAM" id="MobiDB-lite"/>
    </source>
</evidence>
<organism evidence="10 11">
    <name type="scientific">Trichomalopsis sarcophagae</name>
    <dbReference type="NCBI Taxonomy" id="543379"/>
    <lineage>
        <taxon>Eukaryota</taxon>
        <taxon>Metazoa</taxon>
        <taxon>Ecdysozoa</taxon>
        <taxon>Arthropoda</taxon>
        <taxon>Hexapoda</taxon>
        <taxon>Insecta</taxon>
        <taxon>Pterygota</taxon>
        <taxon>Neoptera</taxon>
        <taxon>Endopterygota</taxon>
        <taxon>Hymenoptera</taxon>
        <taxon>Apocrita</taxon>
        <taxon>Proctotrupomorpha</taxon>
        <taxon>Chalcidoidea</taxon>
        <taxon>Pteromalidae</taxon>
        <taxon>Pteromalinae</taxon>
        <taxon>Trichomalopsis</taxon>
    </lineage>
</organism>
<sequence length="59" mass="6944">MRQLKGKTKETSKQKKERKKEFLENKQRVFTLVLPTVAAIFALIVAYVYVKTRPKAIDY</sequence>
<comment type="caution">
    <text evidence="10">The sequence shown here is derived from an EMBL/GenBank/DDBJ whole genome shotgun (WGS) entry which is preliminary data.</text>
</comment>
<evidence type="ECO:0000256" key="4">
    <source>
        <dbReference type="ARBA" id="ARBA00022692"/>
    </source>
</evidence>
<reference evidence="10 11" key="1">
    <citation type="journal article" date="2017" name="Curr. Biol.">
        <title>The Evolution of Venom by Co-option of Single-Copy Genes.</title>
        <authorList>
            <person name="Martinson E.O."/>
            <person name="Mrinalini"/>
            <person name="Kelkar Y.D."/>
            <person name="Chang C.H."/>
            <person name="Werren J.H."/>
        </authorList>
    </citation>
    <scope>NUCLEOTIDE SEQUENCE [LARGE SCALE GENOMIC DNA]</scope>
    <source>
        <strain evidence="10 11">Alberta</strain>
        <tissue evidence="10">Whole body</tissue>
    </source>
</reference>
<keyword evidence="4 9" id="KW-0812">Transmembrane</keyword>
<accession>A0A232F7L5</accession>
<keyword evidence="11" id="KW-1185">Reference proteome</keyword>
<dbReference type="AlphaFoldDB" id="A0A232F7L5"/>
<dbReference type="SMR" id="A0A232F7L5"/>
<evidence type="ECO:0000256" key="6">
    <source>
        <dbReference type="ARBA" id="ARBA00023054"/>
    </source>
</evidence>
<evidence type="ECO:0000256" key="1">
    <source>
        <dbReference type="ARBA" id="ARBA00004167"/>
    </source>
</evidence>
<feature type="region of interest" description="Disordered" evidence="8">
    <location>
        <begin position="1"/>
        <end position="20"/>
    </location>
</feature>
<evidence type="ECO:0000256" key="5">
    <source>
        <dbReference type="ARBA" id="ARBA00022989"/>
    </source>
</evidence>
<dbReference type="Proteomes" id="UP000215335">
    <property type="component" value="Unassembled WGS sequence"/>
</dbReference>
<dbReference type="InterPro" id="IPR027960">
    <property type="entry name" value="DUF4519"/>
</dbReference>
<name>A0A232F7L5_9HYME</name>